<keyword evidence="1 2" id="KW-0694">RNA-binding</keyword>
<dbReference type="Gene3D" id="3.30.70.330">
    <property type="match status" value="1"/>
</dbReference>
<dbReference type="VEuPathDB" id="FungiDB:SPPG_04060"/>
<reference evidence="5 6" key="1">
    <citation type="submission" date="2009-08" db="EMBL/GenBank/DDBJ databases">
        <title>The Genome Sequence of Spizellomyces punctatus strain DAOM BR117.</title>
        <authorList>
            <consortium name="The Broad Institute Genome Sequencing Platform"/>
            <person name="Russ C."/>
            <person name="Cuomo C."/>
            <person name="Shea T."/>
            <person name="Young S.K."/>
            <person name="Zeng Q."/>
            <person name="Koehrsen M."/>
            <person name="Haas B."/>
            <person name="Borodovsky M."/>
            <person name="Guigo R."/>
            <person name="Alvarado L."/>
            <person name="Berlin A."/>
            <person name="Bochicchio J."/>
            <person name="Borenstein D."/>
            <person name="Chapman S."/>
            <person name="Chen Z."/>
            <person name="Engels R."/>
            <person name="Freedman E."/>
            <person name="Gellesch M."/>
            <person name="Goldberg J."/>
            <person name="Griggs A."/>
            <person name="Gujja S."/>
            <person name="Heiman D."/>
            <person name="Hepburn T."/>
            <person name="Howarth C."/>
            <person name="Jen D."/>
            <person name="Larson L."/>
            <person name="Lewis B."/>
            <person name="Mehta T."/>
            <person name="Park D."/>
            <person name="Pearson M."/>
            <person name="Roberts A."/>
            <person name="Saif S."/>
            <person name="Shenoy N."/>
            <person name="Sisk P."/>
            <person name="Stolte C."/>
            <person name="Sykes S."/>
            <person name="Thomson T."/>
            <person name="Walk T."/>
            <person name="White J."/>
            <person name="Yandava C."/>
            <person name="Burger G."/>
            <person name="Gray M.W."/>
            <person name="Holland P.W.H."/>
            <person name="King N."/>
            <person name="Lang F.B.F."/>
            <person name="Roger A.J."/>
            <person name="Ruiz-Trillo I."/>
            <person name="Lander E."/>
            <person name="Nusbaum C."/>
        </authorList>
    </citation>
    <scope>NUCLEOTIDE SEQUENCE [LARGE SCALE GENOMIC DNA]</scope>
    <source>
        <strain evidence="5 6">DAOM BR117</strain>
    </source>
</reference>
<dbReference type="InterPro" id="IPR000504">
    <property type="entry name" value="RRM_dom"/>
</dbReference>
<evidence type="ECO:0000313" key="5">
    <source>
        <dbReference type="EMBL" id="KND00961.1"/>
    </source>
</evidence>
<sequence length="170" mass="19146">MSSKVFVGGLAWETTNDSLRSCFEKYGEVTDAYVITERESGRSRGFGFVTFADAKNAEDAVAAMKDQELDGRPIRVDIANERPPRDENRGGGGGYRNRDSGYGGRSFGGDRGYRGGDRGDDRGSRSDRGYDRRDDRDRRDRRDDRDDRNGGGRSRHDRPSDRSSGRRNDY</sequence>
<evidence type="ECO:0000259" key="4">
    <source>
        <dbReference type="PROSITE" id="PS50102"/>
    </source>
</evidence>
<dbReference type="OrthoDB" id="439808at2759"/>
<dbReference type="InParanoid" id="A0A0L0HHL1"/>
<dbReference type="GO" id="GO:0003723">
    <property type="term" value="F:RNA binding"/>
    <property type="evidence" value="ECO:0007669"/>
    <property type="project" value="UniProtKB-UniRule"/>
</dbReference>
<dbReference type="SMART" id="SM00360">
    <property type="entry name" value="RRM"/>
    <property type="match status" value="1"/>
</dbReference>
<protein>
    <recommendedName>
        <fullName evidence="4">RRM domain-containing protein</fullName>
    </recommendedName>
</protein>
<dbReference type="InterPro" id="IPR035979">
    <property type="entry name" value="RBD_domain_sf"/>
</dbReference>
<dbReference type="Proteomes" id="UP000053201">
    <property type="component" value="Unassembled WGS sequence"/>
</dbReference>
<dbReference type="OMA" id="RNNGGFH"/>
<keyword evidence="6" id="KW-1185">Reference proteome</keyword>
<evidence type="ECO:0000256" key="3">
    <source>
        <dbReference type="SAM" id="MobiDB-lite"/>
    </source>
</evidence>
<organism evidence="5 6">
    <name type="scientific">Spizellomyces punctatus (strain DAOM BR117)</name>
    <dbReference type="NCBI Taxonomy" id="645134"/>
    <lineage>
        <taxon>Eukaryota</taxon>
        <taxon>Fungi</taxon>
        <taxon>Fungi incertae sedis</taxon>
        <taxon>Chytridiomycota</taxon>
        <taxon>Chytridiomycota incertae sedis</taxon>
        <taxon>Chytridiomycetes</taxon>
        <taxon>Spizellomycetales</taxon>
        <taxon>Spizellomycetaceae</taxon>
        <taxon>Spizellomyces</taxon>
    </lineage>
</organism>
<dbReference type="AlphaFoldDB" id="A0A0L0HHL1"/>
<dbReference type="PROSITE" id="PS50102">
    <property type="entry name" value="RRM"/>
    <property type="match status" value="1"/>
</dbReference>
<proteinExistence type="predicted"/>
<feature type="domain" description="RRM" evidence="4">
    <location>
        <begin position="3"/>
        <end position="81"/>
    </location>
</feature>
<dbReference type="FunCoup" id="A0A0L0HHL1">
    <property type="interactions" value="64"/>
</dbReference>
<feature type="compositionally biased region" description="Basic and acidic residues" evidence="3">
    <location>
        <begin position="157"/>
        <end position="170"/>
    </location>
</feature>
<name>A0A0L0HHL1_SPIPD</name>
<dbReference type="CDD" id="cd21608">
    <property type="entry name" value="RRM2_NsCP33_like"/>
    <property type="match status" value="1"/>
</dbReference>
<gene>
    <name evidence="5" type="ORF">SPPG_04060</name>
</gene>
<dbReference type="InterPro" id="IPR052462">
    <property type="entry name" value="SLIRP/GR-RBP-like"/>
</dbReference>
<dbReference type="eggNOG" id="KOG0118">
    <property type="taxonomic scope" value="Eukaryota"/>
</dbReference>
<feature type="compositionally biased region" description="Gly residues" evidence="3">
    <location>
        <begin position="90"/>
        <end position="110"/>
    </location>
</feature>
<feature type="compositionally biased region" description="Basic and acidic residues" evidence="3">
    <location>
        <begin position="111"/>
        <end position="150"/>
    </location>
</feature>
<dbReference type="InterPro" id="IPR048289">
    <property type="entry name" value="RRM2_NsCP33-like"/>
</dbReference>
<dbReference type="SUPFAM" id="SSF54928">
    <property type="entry name" value="RNA-binding domain, RBD"/>
    <property type="match status" value="1"/>
</dbReference>
<dbReference type="InterPro" id="IPR012677">
    <property type="entry name" value="Nucleotide-bd_a/b_plait_sf"/>
</dbReference>
<accession>A0A0L0HHL1</accession>
<feature type="region of interest" description="Disordered" evidence="3">
    <location>
        <begin position="64"/>
        <end position="170"/>
    </location>
</feature>
<dbReference type="GeneID" id="27687534"/>
<feature type="compositionally biased region" description="Basic and acidic residues" evidence="3">
    <location>
        <begin position="65"/>
        <end position="89"/>
    </location>
</feature>
<dbReference type="Pfam" id="PF00076">
    <property type="entry name" value="RRM_1"/>
    <property type="match status" value="1"/>
</dbReference>
<evidence type="ECO:0000256" key="2">
    <source>
        <dbReference type="PROSITE-ProRule" id="PRU00176"/>
    </source>
</evidence>
<evidence type="ECO:0000313" key="6">
    <source>
        <dbReference type="Proteomes" id="UP000053201"/>
    </source>
</evidence>
<dbReference type="STRING" id="645134.A0A0L0HHL1"/>
<dbReference type="RefSeq" id="XP_016609000.1">
    <property type="nucleotide sequence ID" value="XM_016752307.1"/>
</dbReference>
<dbReference type="EMBL" id="KQ257455">
    <property type="protein sequence ID" value="KND00961.1"/>
    <property type="molecule type" value="Genomic_DNA"/>
</dbReference>
<evidence type="ECO:0000256" key="1">
    <source>
        <dbReference type="ARBA" id="ARBA00022884"/>
    </source>
</evidence>
<dbReference type="PANTHER" id="PTHR48027">
    <property type="entry name" value="HETEROGENEOUS NUCLEAR RIBONUCLEOPROTEIN 87F-RELATED"/>
    <property type="match status" value="1"/>
</dbReference>